<dbReference type="AlphaFoldDB" id="A0A8B8DJK0"/>
<feature type="region of interest" description="Disordered" evidence="1">
    <location>
        <begin position="1"/>
        <end position="42"/>
    </location>
</feature>
<evidence type="ECO:0000313" key="2">
    <source>
        <dbReference type="Proteomes" id="UP000694844"/>
    </source>
</evidence>
<proteinExistence type="predicted"/>
<evidence type="ECO:0000313" key="3">
    <source>
        <dbReference type="RefSeq" id="XP_022327895.1"/>
    </source>
</evidence>
<dbReference type="KEGG" id="cvn:111127141"/>
<reference evidence="3" key="1">
    <citation type="submission" date="2025-08" db="UniProtKB">
        <authorList>
            <consortium name="RefSeq"/>
        </authorList>
    </citation>
    <scope>IDENTIFICATION</scope>
    <source>
        <tissue evidence="3">Whole sample</tissue>
    </source>
</reference>
<dbReference type="GeneID" id="111127141"/>
<protein>
    <submittedName>
        <fullName evidence="3">Uncharacterized protein LOC111127141</fullName>
    </submittedName>
</protein>
<organism evidence="2 3">
    <name type="scientific">Crassostrea virginica</name>
    <name type="common">Eastern oyster</name>
    <dbReference type="NCBI Taxonomy" id="6565"/>
    <lineage>
        <taxon>Eukaryota</taxon>
        <taxon>Metazoa</taxon>
        <taxon>Spiralia</taxon>
        <taxon>Lophotrochozoa</taxon>
        <taxon>Mollusca</taxon>
        <taxon>Bivalvia</taxon>
        <taxon>Autobranchia</taxon>
        <taxon>Pteriomorphia</taxon>
        <taxon>Ostreida</taxon>
        <taxon>Ostreoidea</taxon>
        <taxon>Ostreidae</taxon>
        <taxon>Crassostrea</taxon>
    </lineage>
</organism>
<accession>A0A8B8DJK0</accession>
<dbReference type="Proteomes" id="UP000694844">
    <property type="component" value="Chromosome 3"/>
</dbReference>
<gene>
    <name evidence="3" type="primary">LOC111127141</name>
</gene>
<dbReference type="RefSeq" id="XP_022327895.1">
    <property type="nucleotide sequence ID" value="XM_022472187.1"/>
</dbReference>
<name>A0A8B8DJK0_CRAVI</name>
<evidence type="ECO:0000256" key="1">
    <source>
        <dbReference type="SAM" id="MobiDB-lite"/>
    </source>
</evidence>
<keyword evidence="2" id="KW-1185">Reference proteome</keyword>
<feature type="compositionally biased region" description="Low complexity" evidence="1">
    <location>
        <begin position="12"/>
        <end position="34"/>
    </location>
</feature>
<sequence length="131" mass="14579">MSSRDQFRGYGSHPTISSSDFSTSSSFQSYSSGLNSGGMSESEKREQPTICARCGAPAGPCHTCPVYWLSSTCQDMEILIRIIQVKKRTKAKCNEVTVNKNCLLNPQTRSSDHKQFEWGMGVVWGDEELKM</sequence>